<gene>
    <name evidence="1" type="ORF">DARMORV10_A04P06480.1</name>
</gene>
<sequence length="47" mass="5188">MMRWIWPKSKPSTSPGTSSDSILLPGVVTLCLADGWIRCEQLKNING</sequence>
<reference evidence="1" key="1">
    <citation type="submission" date="2021-01" db="EMBL/GenBank/DDBJ databases">
        <authorList>
            <consortium name="Genoscope - CEA"/>
            <person name="William W."/>
        </authorList>
    </citation>
    <scope>NUCLEOTIDE SEQUENCE</scope>
</reference>
<dbReference type="AlphaFoldDB" id="A0A817APW6"/>
<dbReference type="EMBL" id="HG994358">
    <property type="protein sequence ID" value="CAF2268174.1"/>
    <property type="molecule type" value="Genomic_DNA"/>
</dbReference>
<protein>
    <submittedName>
        <fullName evidence="1">(rape) hypothetical protein</fullName>
    </submittedName>
</protein>
<name>A0A817APW6_BRANA</name>
<evidence type="ECO:0000313" key="1">
    <source>
        <dbReference type="EMBL" id="CAF2268174.1"/>
    </source>
</evidence>
<proteinExistence type="predicted"/>
<organism evidence="1">
    <name type="scientific">Brassica napus</name>
    <name type="common">Rape</name>
    <dbReference type="NCBI Taxonomy" id="3708"/>
    <lineage>
        <taxon>Eukaryota</taxon>
        <taxon>Viridiplantae</taxon>
        <taxon>Streptophyta</taxon>
        <taxon>Embryophyta</taxon>
        <taxon>Tracheophyta</taxon>
        <taxon>Spermatophyta</taxon>
        <taxon>Magnoliopsida</taxon>
        <taxon>eudicotyledons</taxon>
        <taxon>Gunneridae</taxon>
        <taxon>Pentapetalae</taxon>
        <taxon>rosids</taxon>
        <taxon>malvids</taxon>
        <taxon>Brassicales</taxon>
        <taxon>Brassicaceae</taxon>
        <taxon>Brassiceae</taxon>
        <taxon>Brassica</taxon>
    </lineage>
</organism>
<dbReference type="Proteomes" id="UP001295469">
    <property type="component" value="Chromosome A04"/>
</dbReference>
<accession>A0A817APW6</accession>